<reference evidence="1 2" key="1">
    <citation type="journal article" date="2019" name="Nat. Ecol. Evol.">
        <title>Megaphylogeny resolves global patterns of mushroom evolution.</title>
        <authorList>
            <person name="Varga T."/>
            <person name="Krizsan K."/>
            <person name="Foldi C."/>
            <person name="Dima B."/>
            <person name="Sanchez-Garcia M."/>
            <person name="Sanchez-Ramirez S."/>
            <person name="Szollosi G.J."/>
            <person name="Szarkandi J.G."/>
            <person name="Papp V."/>
            <person name="Albert L."/>
            <person name="Andreopoulos W."/>
            <person name="Angelini C."/>
            <person name="Antonin V."/>
            <person name="Barry K.W."/>
            <person name="Bougher N.L."/>
            <person name="Buchanan P."/>
            <person name="Buyck B."/>
            <person name="Bense V."/>
            <person name="Catcheside P."/>
            <person name="Chovatia M."/>
            <person name="Cooper J."/>
            <person name="Damon W."/>
            <person name="Desjardin D."/>
            <person name="Finy P."/>
            <person name="Geml J."/>
            <person name="Haridas S."/>
            <person name="Hughes K."/>
            <person name="Justo A."/>
            <person name="Karasinski D."/>
            <person name="Kautmanova I."/>
            <person name="Kiss B."/>
            <person name="Kocsube S."/>
            <person name="Kotiranta H."/>
            <person name="LaButti K.M."/>
            <person name="Lechner B.E."/>
            <person name="Liimatainen K."/>
            <person name="Lipzen A."/>
            <person name="Lukacs Z."/>
            <person name="Mihaltcheva S."/>
            <person name="Morgado L.N."/>
            <person name="Niskanen T."/>
            <person name="Noordeloos M.E."/>
            <person name="Ohm R.A."/>
            <person name="Ortiz-Santana B."/>
            <person name="Ovrebo C."/>
            <person name="Racz N."/>
            <person name="Riley R."/>
            <person name="Savchenko A."/>
            <person name="Shiryaev A."/>
            <person name="Soop K."/>
            <person name="Spirin V."/>
            <person name="Szebenyi C."/>
            <person name="Tomsovsky M."/>
            <person name="Tulloss R.E."/>
            <person name="Uehling J."/>
            <person name="Grigoriev I.V."/>
            <person name="Vagvolgyi C."/>
            <person name="Papp T."/>
            <person name="Martin F.M."/>
            <person name="Miettinen O."/>
            <person name="Hibbett D.S."/>
            <person name="Nagy L.G."/>
        </authorList>
    </citation>
    <scope>NUCLEOTIDE SEQUENCE [LARGE SCALE GENOMIC DNA]</scope>
    <source>
        <strain evidence="1 2">CBS 166.37</strain>
    </source>
</reference>
<name>A0A5C3LHX7_9AGAR</name>
<evidence type="ECO:0000313" key="1">
    <source>
        <dbReference type="EMBL" id="TFK32245.1"/>
    </source>
</evidence>
<sequence length="97" mass="10532">MTLISCLVSKGMRLTGSYIVTSSDASGVSSILFIYFLDYTRICLTNDPTSTKGRGACRSHGLVDVYKISLASDLHGFIPFVISSSSIMIPLLCLRFT</sequence>
<dbReference type="STRING" id="68775.A0A5C3LHX7"/>
<evidence type="ECO:0000313" key="2">
    <source>
        <dbReference type="Proteomes" id="UP000308652"/>
    </source>
</evidence>
<protein>
    <submittedName>
        <fullName evidence="1">Uncharacterized protein</fullName>
    </submittedName>
</protein>
<proteinExistence type="predicted"/>
<accession>A0A5C3LHX7</accession>
<dbReference type="AlphaFoldDB" id="A0A5C3LHX7"/>
<keyword evidence="2" id="KW-1185">Reference proteome</keyword>
<dbReference type="Proteomes" id="UP000308652">
    <property type="component" value="Unassembled WGS sequence"/>
</dbReference>
<organism evidence="1 2">
    <name type="scientific">Crucibulum laeve</name>
    <dbReference type="NCBI Taxonomy" id="68775"/>
    <lineage>
        <taxon>Eukaryota</taxon>
        <taxon>Fungi</taxon>
        <taxon>Dikarya</taxon>
        <taxon>Basidiomycota</taxon>
        <taxon>Agaricomycotina</taxon>
        <taxon>Agaricomycetes</taxon>
        <taxon>Agaricomycetidae</taxon>
        <taxon>Agaricales</taxon>
        <taxon>Agaricineae</taxon>
        <taxon>Nidulariaceae</taxon>
        <taxon>Crucibulum</taxon>
    </lineage>
</organism>
<gene>
    <name evidence="1" type="ORF">BDQ12DRAFT_692825</name>
</gene>
<dbReference type="EMBL" id="ML213681">
    <property type="protein sequence ID" value="TFK32245.1"/>
    <property type="molecule type" value="Genomic_DNA"/>
</dbReference>